<dbReference type="EMBL" id="JAOSHN010000004">
    <property type="protein sequence ID" value="MCU7378913.1"/>
    <property type="molecule type" value="Genomic_DNA"/>
</dbReference>
<dbReference type="Proteomes" id="UP001065549">
    <property type="component" value="Unassembled WGS sequence"/>
</dbReference>
<dbReference type="SUPFAM" id="SSF55271">
    <property type="entry name" value="DNA repair protein MutS, domain I"/>
    <property type="match status" value="1"/>
</dbReference>
<evidence type="ECO:0000259" key="2">
    <source>
        <dbReference type="SMART" id="SM00487"/>
    </source>
</evidence>
<dbReference type="Gene3D" id="3.40.1170.10">
    <property type="entry name" value="DNA repair protein MutS, domain I"/>
    <property type="match status" value="1"/>
</dbReference>
<dbReference type="Gene3D" id="3.40.50.300">
    <property type="entry name" value="P-loop containing nucleotide triphosphate hydrolases"/>
    <property type="match status" value="2"/>
</dbReference>
<keyword evidence="3" id="KW-0347">Helicase</keyword>
<organism evidence="3 4">
    <name type="scientific">Hominibacterium faecale</name>
    <dbReference type="NCBI Taxonomy" id="2839743"/>
    <lineage>
        <taxon>Bacteria</taxon>
        <taxon>Bacillati</taxon>
        <taxon>Bacillota</taxon>
        <taxon>Clostridia</taxon>
        <taxon>Peptostreptococcales</taxon>
        <taxon>Anaerovoracaceae</taxon>
        <taxon>Hominibacterium</taxon>
    </lineage>
</organism>
<feature type="compositionally biased region" description="Polar residues" evidence="1">
    <location>
        <begin position="376"/>
        <end position="390"/>
    </location>
</feature>
<evidence type="ECO:0000313" key="3">
    <source>
        <dbReference type="EMBL" id="MCU7378913.1"/>
    </source>
</evidence>
<dbReference type="InterPro" id="IPR007695">
    <property type="entry name" value="DNA_mismatch_repair_MutS-lik_N"/>
</dbReference>
<proteinExistence type="predicted"/>
<name>A0A9J6QNZ7_9FIRM</name>
<keyword evidence="3" id="KW-0067">ATP-binding</keyword>
<dbReference type="GO" id="GO:0005524">
    <property type="term" value="F:ATP binding"/>
    <property type="evidence" value="ECO:0007669"/>
    <property type="project" value="InterPro"/>
</dbReference>
<dbReference type="InterPro" id="IPR052933">
    <property type="entry name" value="DNA_Protect_Modify"/>
</dbReference>
<keyword evidence="4" id="KW-1185">Reference proteome</keyword>
<accession>A0A9J6QNZ7</accession>
<dbReference type="SUPFAM" id="SSF53335">
    <property type="entry name" value="S-adenosyl-L-methionine-dependent methyltransferases"/>
    <property type="match status" value="1"/>
</dbReference>
<dbReference type="Pfam" id="PF01624">
    <property type="entry name" value="MutS_I"/>
    <property type="match status" value="1"/>
</dbReference>
<feature type="domain" description="Helicase ATP-binding" evidence="2">
    <location>
        <begin position="2074"/>
        <end position="2346"/>
    </location>
</feature>
<feature type="compositionally biased region" description="Basic and acidic residues" evidence="1">
    <location>
        <begin position="323"/>
        <end position="337"/>
    </location>
</feature>
<dbReference type="InterPro" id="IPR029063">
    <property type="entry name" value="SAM-dependent_MTases_sf"/>
</dbReference>
<dbReference type="PANTHER" id="PTHR41313">
    <property type="entry name" value="ADENINE-SPECIFIC METHYLTRANSFERASE"/>
    <property type="match status" value="1"/>
</dbReference>
<dbReference type="InterPro" id="IPR014001">
    <property type="entry name" value="Helicase_ATP-bd"/>
</dbReference>
<feature type="region of interest" description="Disordered" evidence="1">
    <location>
        <begin position="236"/>
        <end position="298"/>
    </location>
</feature>
<evidence type="ECO:0000313" key="4">
    <source>
        <dbReference type="Proteomes" id="UP001065549"/>
    </source>
</evidence>
<protein>
    <submittedName>
        <fullName evidence="3">DEAD/DEAH box helicase family protein</fullName>
    </submittedName>
</protein>
<dbReference type="SMART" id="SM00487">
    <property type="entry name" value="DEXDc"/>
    <property type="match status" value="1"/>
</dbReference>
<keyword evidence="3" id="KW-0378">Hydrolase</keyword>
<dbReference type="InterPro" id="IPR016151">
    <property type="entry name" value="DNA_mismatch_repair_MutS_N"/>
</dbReference>
<feature type="region of interest" description="Disordered" evidence="1">
    <location>
        <begin position="315"/>
        <end position="390"/>
    </location>
</feature>
<feature type="compositionally biased region" description="Basic and acidic residues" evidence="1">
    <location>
        <begin position="265"/>
        <end position="293"/>
    </location>
</feature>
<dbReference type="SUPFAM" id="SSF52540">
    <property type="entry name" value="P-loop containing nucleoside triphosphate hydrolases"/>
    <property type="match status" value="2"/>
</dbReference>
<reference evidence="3" key="1">
    <citation type="submission" date="2022-09" db="EMBL/GenBank/DDBJ databases">
        <title>Culturomic study of gut microbiota in children with autism spectrum disorder.</title>
        <authorList>
            <person name="Efimov B.A."/>
            <person name="Chaplin A.V."/>
            <person name="Sokolova S.R."/>
            <person name="Pikina A.P."/>
            <person name="Korzhanova M."/>
            <person name="Belova V."/>
            <person name="Korostin D."/>
        </authorList>
    </citation>
    <scope>NUCLEOTIDE SEQUENCE</scope>
    <source>
        <strain evidence="3">ASD5510</strain>
    </source>
</reference>
<keyword evidence="3" id="KW-0547">Nucleotide-binding</keyword>
<dbReference type="InterPro" id="IPR027417">
    <property type="entry name" value="P-loop_NTPase"/>
</dbReference>
<comment type="caution">
    <text evidence="3">The sequence shown here is derived from an EMBL/GenBank/DDBJ whole genome shotgun (WGS) entry which is preliminary data.</text>
</comment>
<dbReference type="GO" id="GO:0016787">
    <property type="term" value="F:hydrolase activity"/>
    <property type="evidence" value="ECO:0007669"/>
    <property type="project" value="InterPro"/>
</dbReference>
<dbReference type="PANTHER" id="PTHR41313:SF1">
    <property type="entry name" value="DNA METHYLASE ADENINE-SPECIFIC DOMAIN-CONTAINING PROTEIN"/>
    <property type="match status" value="1"/>
</dbReference>
<dbReference type="GO" id="GO:0004386">
    <property type="term" value="F:helicase activity"/>
    <property type="evidence" value="ECO:0007669"/>
    <property type="project" value="UniProtKB-KW"/>
</dbReference>
<dbReference type="Pfam" id="PF04851">
    <property type="entry name" value="ResIII"/>
    <property type="match status" value="1"/>
</dbReference>
<feature type="compositionally biased region" description="Basic residues" evidence="1">
    <location>
        <begin position="249"/>
        <end position="259"/>
    </location>
</feature>
<sequence length="2627" mass="298088">MAMNVQDAQTLLQDTLKKITASENAWFSYLESAARLYKYTFPEQVMIYAQRPDATACASYDFWNKQMGRYVKRGSKGIALIDEETLKLHYVFDVSDTGGGKNSKEPYLWQLDDDNRTAVLEALKMVYGDLETEDFPTGILKLSERYRDTILEDWEDAVIDQAFLTSTIAAMTLLRCGYPREEILPLVDFSGLNKVEGTAVYRLGTETGDAAKELLLGIGTGVRTYQIEMDKEKPGLTLAKPKKTSYNALKRKSKRKKGGNNHDSIQTERRLPDPEYRDHESAGGRDRTVRQDAPDVSEGEQLTLLQSIVDGIQTESAPAENRPGGDRTHDADGRAIETEMGPGRIPENQRPNELGAENEPDSAGGGGDRPGRDRLQLNTNSPDADGDTTSSVFASNETNGQISLLGTMNLVPEDIQDRILSAGPNEFESHLRIYAQYQAEAQPREIVDLLKKEYKNGGRGFTINGTDYSVWFDQACLLINHGHSARYDKASLRLTWEETEQRIRRLVEQGRYLSKEHALQVRENEYKEIAEKLLYISSDLSDSAPKALLAGIRRICTEEKGFSETRERIQKSLQRPEELTSFIRELHIFCTEYEQNRDILRFHYHRPAELLLRLEQLTHTPKAFPLIEGFKEELPTFITEDEIKDHLVNNRSLDGKFDTYVFFYNHEDRKARREHLKDAFGTGGGNTTTTDTWHDAKGFKIGRRYNGQSYAEEFLTWRKAEKLFNEAFQENKIFTEAEKALFPEFERRVLARKVDAAFYYLNSGLGVKLPYTSGMPNDGWESVLAMLGDSEQMGLLLSSMESGIRIMTADTRGYDACIAAQADLKAYQEGTFTLLKEKEERLPQKELLERQSTAEKRKQEDAQFSILPTQTEQIQSMITNPDVEQKAGSELIDFAGVLAQYFEFETLDVYDILHSPDKDFGPIVEALKGAADDQEEPDTTAQELLERFKAFFPNEVEQELASFGEEKAARPNAERFDIGIGYLGNGLTVWNRLVEEHGDYQKIAHIAEDGDINFYVQDLPKEIKQKIERAAKEEKENHQDRNFRDIMYAVQPEEIRAAIRAYEELKEQNPEYLVAVQLGDHYETFGEDAEIAAPLWNRKLLSREFPSMGETGMTGFYPSSRWASYFARIWKTGKNVLFAARDTKNAYAVIKKLTKEDYIPLGTAVSIEERRFFVDRVDFNSGKVRLQSILGQNEAKHPIFIEEPISAVREQIEEQGTIIRQDQDLLAILKQKLAFTTENKQYGAFRSDIEVLLKDKNGDSIIGIASRTWLDMLVEMSAEDLRDYVKQYRKGDLNAYDIMQDSSPKREARPHPYQIQSDTFGQGTPKEKFRYNMDAIHTLKQIEAEGRIATAAEQEILARYVGWGGLSDAFDPEKWPQEQKQLRETLTEEEYVSARASTLNAHYTQPMIIRAIYDTVSRFGYKTGNILEPALGVGNFFGMLPEEMRKSRLYGAELDSISGRIAKQLYPQADIQITGYEKTKYPDNFFDLAVGNVPFGDYKVMDKKYDKHNFLIHDYFFAKTLDQLRPGGIAALVTSKGTMDKANPKVRKYLAERVELLGAVRLPNTAFKQNAGTTVTSDILFLQKRERPMEQEPDWVNLGTNASGLTMNQYFIEHPEMLVGEMREISGPFGSETACVLEDTDQFPRLLSEALANISGHMEFEMIDNLEGLEIEQTLPADLDVPNYGYTVKGGQVYFRENSQMYPCELAETTSKRVAGMVEIRDLLREVINLQLEEEADEPLHAAQKELERVYDRYTKAYGLLNSLGNRRAFQADNTYPLLAALEELDAEGNLLRKADLFYKRTITKAQPVQHTDTAAEALVVSLAEKGRVDVGFMSDLSGKRPEDVEKELQGVIFRVTGRGDGEEAIYVTADEYLSGNVREKLKEAESAAQEDSRYLVNVQALEKAQPKPLSASEIEVRLGATWIAPAYMEDFMADVLKTPEGLLEEKKIGVQYSNHTGIWNVFGKSMDQSVVATMTHGTKRASAYRLLEDALNLRNVQIFDTVLKDGEEKRVLNKKETILASQKQDLIKEAFKDWIWKDRERRETLCETYNQMFNSHVAREYHGDHLTFPGMNPEYQMRDSQKHAIARILYSQGNSLIAHAVGGGKTFILAAAQMERKRLGLSTKAMFVVPNHLTEQWASDFLRLYPAANVLAARKSDFTPANRKKFCSRIATGQYDAVIIGHTQFQKIPLSEERQERFIKEQLDGILVELEQTKEADGERFTVKQMERQKKSLETQLARLNDNGKKDDVITFEQLGVDCLYVDEAHSYKNLMLQTKMRNVASINTAAAQKSSDLFAKCRYLDEVTGGRGVVFATGTPISNSMTELYTMQRYLQYPLLKELNLLQFDAWASTFGETVTAMELAPEGSGYRMKTRFAKFYNLPELMTLFKECADIQTADMLKLPVPQTEYQDVVLKPSDIQREMVAELGDRAEAVRSQLVEPWEDNMLKITTDGRKLALDQRLINADLPDETISKANACVGQIYSIWQDYADSKATQLVFCDLSTPAKQAAGAEDAGKAGQGQLFTSVYEDMRQKLIGRGIPSQEIRFIHEATTDLQKKELFAQVRNGDVRILFGSTAKMGAGTNVQDRLIALHHLDVPWKPSDVGRILRTFKIKKNVEVTDNGKIII</sequence>
<dbReference type="Gene3D" id="3.40.50.150">
    <property type="entry name" value="Vaccinia Virus protein VP39"/>
    <property type="match status" value="1"/>
</dbReference>
<evidence type="ECO:0000256" key="1">
    <source>
        <dbReference type="SAM" id="MobiDB-lite"/>
    </source>
</evidence>
<dbReference type="InterPro" id="IPR006935">
    <property type="entry name" value="Helicase/UvrB_N"/>
</dbReference>
<dbReference type="GO" id="GO:0006298">
    <property type="term" value="P:mismatch repair"/>
    <property type="evidence" value="ECO:0007669"/>
    <property type="project" value="InterPro"/>
</dbReference>
<dbReference type="GO" id="GO:0030983">
    <property type="term" value="F:mismatched DNA binding"/>
    <property type="evidence" value="ECO:0007669"/>
    <property type="project" value="InterPro"/>
</dbReference>
<gene>
    <name evidence="3" type="ORF">OBO34_11155</name>
</gene>